<evidence type="ECO:0000256" key="8">
    <source>
        <dbReference type="ARBA" id="ARBA00023180"/>
    </source>
</evidence>
<evidence type="ECO:0000256" key="3">
    <source>
        <dbReference type="ARBA" id="ARBA00022692"/>
    </source>
</evidence>
<comment type="caution">
    <text evidence="12">The sequence shown here is derived from an EMBL/GenBank/DDBJ whole genome shotgun (WGS) entry which is preliminary data.</text>
</comment>
<dbReference type="EMBL" id="JAPEVB010000003">
    <property type="protein sequence ID" value="KAJ4390903.1"/>
    <property type="molecule type" value="Genomic_DNA"/>
</dbReference>
<dbReference type="Pfam" id="PF11807">
    <property type="entry name" value="UstYa"/>
    <property type="match status" value="1"/>
</dbReference>
<dbReference type="OrthoDB" id="3687641at2759"/>
<name>A0A9W9CW94_9PEZI</name>
<dbReference type="Proteomes" id="UP001140453">
    <property type="component" value="Unassembled WGS sequence"/>
</dbReference>
<evidence type="ECO:0000256" key="2">
    <source>
        <dbReference type="ARBA" id="ARBA00004685"/>
    </source>
</evidence>
<evidence type="ECO:0000256" key="1">
    <source>
        <dbReference type="ARBA" id="ARBA00004167"/>
    </source>
</evidence>
<organism evidence="12 13">
    <name type="scientific">Gnomoniopsis smithogilvyi</name>
    <dbReference type="NCBI Taxonomy" id="1191159"/>
    <lineage>
        <taxon>Eukaryota</taxon>
        <taxon>Fungi</taxon>
        <taxon>Dikarya</taxon>
        <taxon>Ascomycota</taxon>
        <taxon>Pezizomycotina</taxon>
        <taxon>Sordariomycetes</taxon>
        <taxon>Sordariomycetidae</taxon>
        <taxon>Diaporthales</taxon>
        <taxon>Gnomoniaceae</taxon>
        <taxon>Gnomoniopsis</taxon>
    </lineage>
</organism>
<gene>
    <name evidence="12" type="ORF">N0V93_004502</name>
</gene>
<feature type="region of interest" description="Disordered" evidence="10">
    <location>
        <begin position="14"/>
        <end position="36"/>
    </location>
</feature>
<dbReference type="GO" id="GO:0043386">
    <property type="term" value="P:mycotoxin biosynthetic process"/>
    <property type="evidence" value="ECO:0007669"/>
    <property type="project" value="InterPro"/>
</dbReference>
<dbReference type="GO" id="GO:0016491">
    <property type="term" value="F:oxidoreductase activity"/>
    <property type="evidence" value="ECO:0007669"/>
    <property type="project" value="UniProtKB-KW"/>
</dbReference>
<evidence type="ECO:0000256" key="7">
    <source>
        <dbReference type="ARBA" id="ARBA00023136"/>
    </source>
</evidence>
<accession>A0A9W9CW94</accession>
<keyword evidence="4 11" id="KW-1133">Transmembrane helix</keyword>
<evidence type="ECO:0000256" key="10">
    <source>
        <dbReference type="SAM" id="MobiDB-lite"/>
    </source>
</evidence>
<dbReference type="GO" id="GO:0016020">
    <property type="term" value="C:membrane"/>
    <property type="evidence" value="ECO:0007669"/>
    <property type="project" value="UniProtKB-SubCell"/>
</dbReference>
<protein>
    <recommendedName>
        <fullName evidence="14">Cyclochlorotine biosynthesis protein O</fullName>
    </recommendedName>
</protein>
<dbReference type="InterPro" id="IPR021765">
    <property type="entry name" value="UstYa-like"/>
</dbReference>
<proteinExistence type="inferred from homology"/>
<keyword evidence="8" id="KW-0325">Glycoprotein</keyword>
<keyword evidence="7 11" id="KW-0472">Membrane</keyword>
<feature type="transmembrane region" description="Helical" evidence="11">
    <location>
        <begin position="78"/>
        <end position="98"/>
    </location>
</feature>
<evidence type="ECO:0000256" key="6">
    <source>
        <dbReference type="ARBA" id="ARBA00023026"/>
    </source>
</evidence>
<evidence type="ECO:0008006" key="14">
    <source>
        <dbReference type="Google" id="ProtNLM"/>
    </source>
</evidence>
<sequence length="323" mass="37037">MSTILFQVSQLEPVPEEPEIEMSGGEGSETDIESGKDSDETVSFLKWKLKGDVPNANPTRNFYRRGAARLHEKATCSLLPWIINFVLAFVVVVLAVRLNFQTTASMAKVALAEEAVEYRIETTYASEDYPDSEYQGWPNDHKDSLWNKYEEGNYLWVDAEVASKLPFTTEHAPSEGHTDDYIVGLSVFHVLHCLSVLRRNIYPRRYNSSMVNADGTVDFGRWHHVDHCLETVRRDILCHADTGATTWEWIARTQMTIRPETKHVCRNFDKISEWAYERHVKAGQRAHVEDGKIVDYTGQPPSDEWNKIAVKVPEDWAYKVEDL</sequence>
<comment type="similarity">
    <text evidence="9">Belongs to the ustYa family.</text>
</comment>
<evidence type="ECO:0000256" key="11">
    <source>
        <dbReference type="SAM" id="Phobius"/>
    </source>
</evidence>
<evidence type="ECO:0000256" key="5">
    <source>
        <dbReference type="ARBA" id="ARBA00023002"/>
    </source>
</evidence>
<evidence type="ECO:0000256" key="4">
    <source>
        <dbReference type="ARBA" id="ARBA00022989"/>
    </source>
</evidence>
<dbReference type="AlphaFoldDB" id="A0A9W9CW94"/>
<keyword evidence="6" id="KW-0843">Virulence</keyword>
<evidence type="ECO:0000313" key="12">
    <source>
        <dbReference type="EMBL" id="KAJ4390903.1"/>
    </source>
</evidence>
<comment type="pathway">
    <text evidence="2">Mycotoxin biosynthesis.</text>
</comment>
<reference evidence="12" key="1">
    <citation type="submission" date="2022-10" db="EMBL/GenBank/DDBJ databases">
        <title>Tapping the CABI collections for fungal endophytes: first genome assemblies for Collariella, Neodidymelliopsis, Ascochyta clinopodiicola, Didymella pomorum, Didymosphaeria variabile, Neocosmospora piperis and Neocucurbitaria cava.</title>
        <authorList>
            <person name="Hill R."/>
        </authorList>
    </citation>
    <scope>NUCLEOTIDE SEQUENCE</scope>
    <source>
        <strain evidence="12">IMI 355082</strain>
    </source>
</reference>
<dbReference type="PANTHER" id="PTHR33365">
    <property type="entry name" value="YALI0B05434P"/>
    <property type="match status" value="1"/>
</dbReference>
<keyword evidence="3 11" id="KW-0812">Transmembrane</keyword>
<keyword evidence="5" id="KW-0560">Oxidoreductase</keyword>
<evidence type="ECO:0000313" key="13">
    <source>
        <dbReference type="Proteomes" id="UP001140453"/>
    </source>
</evidence>
<dbReference type="PANTHER" id="PTHR33365:SF4">
    <property type="entry name" value="CYCLOCHLOROTINE BIOSYNTHESIS PROTEIN O"/>
    <property type="match status" value="1"/>
</dbReference>
<evidence type="ECO:0000256" key="9">
    <source>
        <dbReference type="ARBA" id="ARBA00035112"/>
    </source>
</evidence>
<keyword evidence="13" id="KW-1185">Reference proteome</keyword>
<comment type="subcellular location">
    <subcellularLocation>
        <location evidence="1">Membrane</location>
        <topology evidence="1">Single-pass membrane protein</topology>
    </subcellularLocation>
</comment>